<feature type="domain" description="C2H2-type" evidence="10">
    <location>
        <begin position="473"/>
        <end position="500"/>
    </location>
</feature>
<keyword evidence="5 9" id="KW-0863">Zinc-finger</keyword>
<evidence type="ECO:0000256" key="6">
    <source>
        <dbReference type="ARBA" id="ARBA00022833"/>
    </source>
</evidence>
<feature type="domain" description="C2H2-type" evidence="10">
    <location>
        <begin position="529"/>
        <end position="556"/>
    </location>
</feature>
<dbReference type="SUPFAM" id="SSF109640">
    <property type="entry name" value="KRAB domain (Kruppel-associated box)"/>
    <property type="match status" value="1"/>
</dbReference>
<dbReference type="CDD" id="cd07765">
    <property type="entry name" value="KRAB_A-box"/>
    <property type="match status" value="1"/>
</dbReference>
<dbReference type="FunFam" id="3.30.160.60:FF:000873">
    <property type="entry name" value="Zinc finger protein 841"/>
    <property type="match status" value="1"/>
</dbReference>
<evidence type="ECO:0000256" key="4">
    <source>
        <dbReference type="ARBA" id="ARBA00022737"/>
    </source>
</evidence>
<keyword evidence="6" id="KW-0862">Zinc</keyword>
<dbReference type="FunFam" id="3.30.160.60:FF:000478">
    <property type="entry name" value="Zinc finger protein 133"/>
    <property type="match status" value="1"/>
</dbReference>
<keyword evidence="3" id="KW-0479">Metal-binding</keyword>
<dbReference type="InterPro" id="IPR036236">
    <property type="entry name" value="Znf_C2H2_sf"/>
</dbReference>
<evidence type="ECO:0000256" key="1">
    <source>
        <dbReference type="ARBA" id="ARBA00003767"/>
    </source>
</evidence>
<feature type="domain" description="C2H2-type" evidence="10">
    <location>
        <begin position="588"/>
        <end position="612"/>
    </location>
</feature>
<dbReference type="GO" id="GO:0000785">
    <property type="term" value="C:chromatin"/>
    <property type="evidence" value="ECO:0007669"/>
    <property type="project" value="TreeGrafter"/>
</dbReference>
<evidence type="ECO:0000256" key="2">
    <source>
        <dbReference type="ARBA" id="ARBA00004123"/>
    </source>
</evidence>
<keyword evidence="8" id="KW-0539">Nucleus</keyword>
<dbReference type="FunFam" id="3.30.160.60:FF:001119">
    <property type="entry name" value="zinc finger protein 408"/>
    <property type="match status" value="1"/>
</dbReference>
<dbReference type="InterPro" id="IPR001909">
    <property type="entry name" value="KRAB"/>
</dbReference>
<dbReference type="GO" id="GO:0000981">
    <property type="term" value="F:DNA-binding transcription factor activity, RNA polymerase II-specific"/>
    <property type="evidence" value="ECO:0007669"/>
    <property type="project" value="TreeGrafter"/>
</dbReference>
<feature type="domain" description="C2H2-type" evidence="10">
    <location>
        <begin position="445"/>
        <end position="472"/>
    </location>
</feature>
<dbReference type="SUPFAM" id="SSF57667">
    <property type="entry name" value="beta-beta-alpha zinc fingers"/>
    <property type="match status" value="4"/>
</dbReference>
<dbReference type="Pfam" id="PF00096">
    <property type="entry name" value="zf-C2H2"/>
    <property type="match status" value="7"/>
</dbReference>
<keyword evidence="13" id="KW-1185">Reference proteome</keyword>
<dbReference type="PANTHER" id="PTHR14003:SF25">
    <property type="entry name" value="GASTRULA ZINC FINGER PROTEIN XLCGF57.1"/>
    <property type="match status" value="1"/>
</dbReference>
<proteinExistence type="predicted"/>
<keyword evidence="4" id="KW-0677">Repeat</keyword>
<name>A0AAD1TAA3_PELCU</name>
<dbReference type="Proteomes" id="UP001295444">
    <property type="component" value="Chromosome 11"/>
</dbReference>
<evidence type="ECO:0000313" key="12">
    <source>
        <dbReference type="EMBL" id="CAH2321046.1"/>
    </source>
</evidence>
<comment type="function">
    <text evidence="1">May be involved in transcriptional regulation.</text>
</comment>
<dbReference type="Gene3D" id="3.30.160.60">
    <property type="entry name" value="Classic Zinc Finger"/>
    <property type="match status" value="7"/>
</dbReference>
<evidence type="ECO:0000259" key="10">
    <source>
        <dbReference type="PROSITE" id="PS50157"/>
    </source>
</evidence>
<gene>
    <name evidence="12" type="ORF">PECUL_23A057241</name>
</gene>
<evidence type="ECO:0000256" key="5">
    <source>
        <dbReference type="ARBA" id="ARBA00022771"/>
    </source>
</evidence>
<dbReference type="PROSITE" id="PS00028">
    <property type="entry name" value="ZINC_FINGER_C2H2_1"/>
    <property type="match status" value="7"/>
</dbReference>
<dbReference type="GO" id="GO:0008270">
    <property type="term" value="F:zinc ion binding"/>
    <property type="evidence" value="ECO:0007669"/>
    <property type="project" value="UniProtKB-KW"/>
</dbReference>
<dbReference type="EMBL" id="OW240922">
    <property type="protein sequence ID" value="CAH2321046.1"/>
    <property type="molecule type" value="Genomic_DNA"/>
</dbReference>
<dbReference type="GO" id="GO:0000978">
    <property type="term" value="F:RNA polymerase II cis-regulatory region sequence-specific DNA binding"/>
    <property type="evidence" value="ECO:0007669"/>
    <property type="project" value="TreeGrafter"/>
</dbReference>
<dbReference type="PANTHER" id="PTHR14003">
    <property type="entry name" value="TRANSCRIPTIONAL REPRESSOR PROTEIN YY"/>
    <property type="match status" value="1"/>
</dbReference>
<feature type="domain" description="KRAB" evidence="11">
    <location>
        <begin position="64"/>
        <end position="145"/>
    </location>
</feature>
<dbReference type="Pfam" id="PF01352">
    <property type="entry name" value="KRAB"/>
    <property type="match status" value="1"/>
</dbReference>
<keyword evidence="7" id="KW-0238">DNA-binding</keyword>
<reference evidence="12" key="1">
    <citation type="submission" date="2022-03" db="EMBL/GenBank/DDBJ databases">
        <authorList>
            <person name="Alioto T."/>
            <person name="Alioto T."/>
            <person name="Gomez Garrido J."/>
        </authorList>
    </citation>
    <scope>NUCLEOTIDE SEQUENCE</scope>
</reference>
<feature type="domain" description="C2H2-type" evidence="10">
    <location>
        <begin position="417"/>
        <end position="444"/>
    </location>
</feature>
<dbReference type="PROSITE" id="PS50157">
    <property type="entry name" value="ZINC_FINGER_C2H2_2"/>
    <property type="match status" value="7"/>
</dbReference>
<evidence type="ECO:0000259" key="11">
    <source>
        <dbReference type="PROSITE" id="PS50805"/>
    </source>
</evidence>
<dbReference type="InterPro" id="IPR013087">
    <property type="entry name" value="Znf_C2H2_type"/>
</dbReference>
<evidence type="ECO:0000256" key="9">
    <source>
        <dbReference type="PROSITE-ProRule" id="PRU00042"/>
    </source>
</evidence>
<accession>A0AAD1TAA3</accession>
<dbReference type="PROSITE" id="PS50805">
    <property type="entry name" value="KRAB"/>
    <property type="match status" value="1"/>
</dbReference>
<dbReference type="SMART" id="SM00355">
    <property type="entry name" value="ZnF_C2H2"/>
    <property type="match status" value="7"/>
</dbReference>
<evidence type="ECO:0000256" key="3">
    <source>
        <dbReference type="ARBA" id="ARBA00022723"/>
    </source>
</evidence>
<dbReference type="InterPro" id="IPR036051">
    <property type="entry name" value="KRAB_dom_sf"/>
</dbReference>
<dbReference type="SMART" id="SM00349">
    <property type="entry name" value="KRAB"/>
    <property type="match status" value="1"/>
</dbReference>
<sequence length="612" mass="69141">MVVKQPSDHISRSRNINVSGSYIHTQKSSMGLLPRSLIHERSNEQKILELTNMIIELLTGEVPVRCEDVTVYFSMEEWEYIEAHKDLYNDVMMENYQLLHALGDKSVPDGSTVSLLRFRTRDVSAHENNNGRISLITSKPMKSQIKSVTCVSRVSPSCHEIYIPTEHPQTKYQSPHIKKELALCEEGICMDMYIASETPSILIKEESASNEKGNLIDIPKPTDHPQTEYPSTHIKEELASSEEGNLTDIYTLTEYPSTHIMEVSAECGGATLDADNYTLTEYPHTEDTFPYIGGCINSLKLASYKSTIESSKANTFINYKTAKSPNSAYSSEGIINWPEYSPSFNSHLEIVKQSVRRKNKMASSEMGKIFFSKSDSFIHGANCIGEKPLSFSEFGQNFTQESNLVIHQIMNTGEKTFKCNECGKCFTRAANLISHKRIHTGEKPFKCNECGKSFTQAQHLTSHKMIHTGEKPFQCTDCGKCFKRAAHLATHKMTHTGEKPFKCNECGKCFTRAENLASHKRIHTGEKPFKCNECGKGFTERSKLAPHKRIHTGERPFKCVECGKSFTRASNLASHKMIHRRKNRKNTFSCSECGRGFTDHFSYIGHMMIHTS</sequence>
<evidence type="ECO:0000256" key="8">
    <source>
        <dbReference type="ARBA" id="ARBA00023242"/>
    </source>
</evidence>
<comment type="subcellular location">
    <subcellularLocation>
        <location evidence="2">Nucleus</location>
    </subcellularLocation>
</comment>
<dbReference type="FunFam" id="3.30.160.60:FF:000358">
    <property type="entry name" value="zinc finger protein 24"/>
    <property type="match status" value="1"/>
</dbReference>
<dbReference type="GO" id="GO:0005667">
    <property type="term" value="C:transcription regulator complex"/>
    <property type="evidence" value="ECO:0007669"/>
    <property type="project" value="TreeGrafter"/>
</dbReference>
<organism evidence="12 13">
    <name type="scientific">Pelobates cultripes</name>
    <name type="common">Western spadefoot toad</name>
    <dbReference type="NCBI Taxonomy" id="61616"/>
    <lineage>
        <taxon>Eukaryota</taxon>
        <taxon>Metazoa</taxon>
        <taxon>Chordata</taxon>
        <taxon>Craniata</taxon>
        <taxon>Vertebrata</taxon>
        <taxon>Euteleostomi</taxon>
        <taxon>Amphibia</taxon>
        <taxon>Batrachia</taxon>
        <taxon>Anura</taxon>
        <taxon>Pelobatoidea</taxon>
        <taxon>Pelobatidae</taxon>
        <taxon>Pelobates</taxon>
    </lineage>
</organism>
<dbReference type="FunFam" id="3.30.160.60:FF:002090">
    <property type="entry name" value="Zinc finger protein 473"/>
    <property type="match status" value="2"/>
</dbReference>
<dbReference type="Gene3D" id="6.10.140.140">
    <property type="match status" value="1"/>
</dbReference>
<feature type="domain" description="C2H2-type" evidence="10">
    <location>
        <begin position="557"/>
        <end position="584"/>
    </location>
</feature>
<dbReference type="GO" id="GO:0031519">
    <property type="term" value="C:PcG protein complex"/>
    <property type="evidence" value="ECO:0007669"/>
    <property type="project" value="TreeGrafter"/>
</dbReference>
<evidence type="ECO:0000256" key="7">
    <source>
        <dbReference type="ARBA" id="ARBA00023125"/>
    </source>
</evidence>
<dbReference type="AlphaFoldDB" id="A0AAD1TAA3"/>
<evidence type="ECO:0000313" key="13">
    <source>
        <dbReference type="Proteomes" id="UP001295444"/>
    </source>
</evidence>
<feature type="domain" description="C2H2-type" evidence="10">
    <location>
        <begin position="501"/>
        <end position="528"/>
    </location>
</feature>
<protein>
    <submittedName>
        <fullName evidence="12">Oocyte zinc finger -like</fullName>
    </submittedName>
</protein>